<feature type="transmembrane region" description="Helical" evidence="12">
    <location>
        <begin position="68"/>
        <end position="89"/>
    </location>
</feature>
<evidence type="ECO:0000256" key="5">
    <source>
        <dbReference type="ARBA" id="ARBA00022692"/>
    </source>
</evidence>
<evidence type="ECO:0000313" key="14">
    <source>
        <dbReference type="EMBL" id="AKA34963.1"/>
    </source>
</evidence>
<keyword evidence="10 14" id="KW-0503">Monooxygenase</keyword>
<feature type="domain" description="Fatty acid desaturase" evidence="13">
    <location>
        <begin position="102"/>
        <end position="310"/>
    </location>
</feature>
<name>A0A0D5YSX7_9FLAO</name>
<feature type="transmembrane region" description="Helical" evidence="12">
    <location>
        <begin position="7"/>
        <end position="25"/>
    </location>
</feature>
<evidence type="ECO:0000313" key="15">
    <source>
        <dbReference type="Proteomes" id="UP000032726"/>
    </source>
</evidence>
<dbReference type="GO" id="GO:0004497">
    <property type="term" value="F:monooxygenase activity"/>
    <property type="evidence" value="ECO:0007669"/>
    <property type="project" value="UniProtKB-KW"/>
</dbReference>
<keyword evidence="8" id="KW-0560">Oxidoreductase</keyword>
<feature type="transmembrane region" description="Helical" evidence="12">
    <location>
        <begin position="31"/>
        <end position="48"/>
    </location>
</feature>
<evidence type="ECO:0000256" key="3">
    <source>
        <dbReference type="ARBA" id="ARBA00022475"/>
    </source>
</evidence>
<keyword evidence="15" id="KW-1185">Reference proteome</keyword>
<sequence length="357" mass="41172">MDNWRDLRYLAALTIPLSAAISIYFEGLWSYFTPVYAFVIIPILEVLLPQDTSNLVGAEKQRKENSRFFDWMLYLNLPIVYGLLGYLLWHVGTSDHAPYELVGLCLSLGIVLGVNGINVGHELGHRQQTSERFLGKALLLPSFYMHFYIEHNFGHHAHAATPEDPATARYNQSVYSFWFTSVTRQYRKAWKIQQKLLAKKERGFFSIKNDMLWYVLLQLAYLGLVLVIFGATALWFALGAGVVGFLLLETVNYIEHYGLIRKKMPSGRYERVRECHSWNSNHVIGRIVLYELTRHSDHHYKSAKKYQVLDCHDVSPQMPYGYPTSMVLSLVPPLWFAIMNPRVPNEMKPETDSFSLA</sequence>
<keyword evidence="3" id="KW-1003">Cell membrane</keyword>
<evidence type="ECO:0000256" key="8">
    <source>
        <dbReference type="ARBA" id="ARBA00023002"/>
    </source>
</evidence>
<evidence type="ECO:0000256" key="4">
    <source>
        <dbReference type="ARBA" id="ARBA00022519"/>
    </source>
</evidence>
<feature type="transmembrane region" description="Helical" evidence="12">
    <location>
        <begin position="211"/>
        <end position="229"/>
    </location>
</feature>
<comment type="similarity">
    <text evidence="2">Belongs to the fatty acid desaturase type 1 family. AlkB subfamily.</text>
</comment>
<organism evidence="14 15">
    <name type="scientific">Flagellimonas lutaonensis</name>
    <dbReference type="NCBI Taxonomy" id="516051"/>
    <lineage>
        <taxon>Bacteria</taxon>
        <taxon>Pseudomonadati</taxon>
        <taxon>Bacteroidota</taxon>
        <taxon>Flavobacteriia</taxon>
        <taxon>Flavobacteriales</taxon>
        <taxon>Flavobacteriaceae</taxon>
        <taxon>Flagellimonas</taxon>
    </lineage>
</organism>
<feature type="transmembrane region" description="Helical" evidence="12">
    <location>
        <begin position="101"/>
        <end position="120"/>
    </location>
</feature>
<dbReference type="InterPro" id="IPR005804">
    <property type="entry name" value="FA_desaturase_dom"/>
</dbReference>
<dbReference type="Proteomes" id="UP000032726">
    <property type="component" value="Chromosome"/>
</dbReference>
<keyword evidence="5 12" id="KW-0812">Transmembrane</keyword>
<gene>
    <name evidence="14" type="ORF">VC82_1335</name>
</gene>
<evidence type="ECO:0000256" key="12">
    <source>
        <dbReference type="SAM" id="Phobius"/>
    </source>
</evidence>
<evidence type="ECO:0000256" key="1">
    <source>
        <dbReference type="ARBA" id="ARBA00004429"/>
    </source>
</evidence>
<evidence type="ECO:0000256" key="10">
    <source>
        <dbReference type="ARBA" id="ARBA00023033"/>
    </source>
</evidence>
<keyword evidence="11 12" id="KW-0472">Membrane</keyword>
<keyword evidence="9" id="KW-0408">Iron</keyword>
<evidence type="ECO:0000256" key="6">
    <source>
        <dbReference type="ARBA" id="ARBA00022723"/>
    </source>
</evidence>
<keyword evidence="6" id="KW-0479">Metal-binding</keyword>
<dbReference type="RefSeq" id="WP_045801673.1">
    <property type="nucleotide sequence ID" value="NZ_CP011071.1"/>
</dbReference>
<evidence type="ECO:0000256" key="7">
    <source>
        <dbReference type="ARBA" id="ARBA00022989"/>
    </source>
</evidence>
<dbReference type="PATRIC" id="fig|516051.4.peg.1379"/>
<feature type="transmembrane region" description="Helical" evidence="12">
    <location>
        <begin position="235"/>
        <end position="254"/>
    </location>
</feature>
<accession>A0A0D5YSX7</accession>
<reference evidence="14 15" key="1">
    <citation type="submission" date="2015-03" db="EMBL/GenBank/DDBJ databases">
        <title>Complete genome sequence of Muricauda lutaonensis CC-HSB-11T, isolated from a coastal hot spring.</title>
        <authorList>
            <person name="Kim K.M."/>
        </authorList>
    </citation>
    <scope>NUCLEOTIDE SEQUENCE [LARGE SCALE GENOMIC DNA]</scope>
    <source>
        <strain evidence="14 15">CC-HSB-11</strain>
    </source>
</reference>
<dbReference type="InterPro" id="IPR033885">
    <property type="entry name" value="AlkB/XylM"/>
</dbReference>
<dbReference type="Pfam" id="PF00487">
    <property type="entry name" value="FA_desaturase"/>
    <property type="match status" value="1"/>
</dbReference>
<dbReference type="KEGG" id="mlt:VC82_1335"/>
<comment type="subcellular location">
    <subcellularLocation>
        <location evidence="1">Cell inner membrane</location>
        <topology evidence="1">Multi-pass membrane protein</topology>
    </subcellularLocation>
</comment>
<evidence type="ECO:0000256" key="2">
    <source>
        <dbReference type="ARBA" id="ARBA00010823"/>
    </source>
</evidence>
<evidence type="ECO:0000256" key="9">
    <source>
        <dbReference type="ARBA" id="ARBA00023004"/>
    </source>
</evidence>
<protein>
    <submittedName>
        <fullName evidence="14">Alkane-1 monooxygenase (Alkane omega-hydroxylase)</fullName>
    </submittedName>
</protein>
<dbReference type="GO" id="GO:0046872">
    <property type="term" value="F:metal ion binding"/>
    <property type="evidence" value="ECO:0007669"/>
    <property type="project" value="UniProtKB-KW"/>
</dbReference>
<keyword evidence="7 12" id="KW-1133">Transmembrane helix</keyword>
<dbReference type="PANTHER" id="PTHR38674:SF1">
    <property type="entry name" value="ALKANE 1-MONOOXYGENASE 1"/>
    <property type="match status" value="1"/>
</dbReference>
<dbReference type="OrthoDB" id="4759734at2"/>
<dbReference type="STRING" id="516051.VC82_1335"/>
<dbReference type="CDD" id="cd03512">
    <property type="entry name" value="Alkane-hydroxylase"/>
    <property type="match status" value="1"/>
</dbReference>
<proteinExistence type="inferred from homology"/>
<evidence type="ECO:0000256" key="11">
    <source>
        <dbReference type="ARBA" id="ARBA00023136"/>
    </source>
</evidence>
<dbReference type="PANTHER" id="PTHR38674">
    <property type="entry name" value="ALKANE 1-MONOOXYGENASE 1"/>
    <property type="match status" value="1"/>
</dbReference>
<keyword evidence="4" id="KW-0997">Cell inner membrane</keyword>
<evidence type="ECO:0000259" key="13">
    <source>
        <dbReference type="Pfam" id="PF00487"/>
    </source>
</evidence>
<dbReference type="GO" id="GO:0005886">
    <property type="term" value="C:plasma membrane"/>
    <property type="evidence" value="ECO:0007669"/>
    <property type="project" value="UniProtKB-SubCell"/>
</dbReference>
<dbReference type="GO" id="GO:0006629">
    <property type="term" value="P:lipid metabolic process"/>
    <property type="evidence" value="ECO:0007669"/>
    <property type="project" value="InterPro"/>
</dbReference>
<dbReference type="HOGENOM" id="CLU_044462_1_0_10"/>
<dbReference type="AlphaFoldDB" id="A0A0D5YSX7"/>
<dbReference type="EMBL" id="CP011071">
    <property type="protein sequence ID" value="AKA34963.1"/>
    <property type="molecule type" value="Genomic_DNA"/>
</dbReference>